<dbReference type="GeneID" id="54587380"/>
<organism evidence="2 3">
    <name type="scientific">Trematosphaeria pertusa</name>
    <dbReference type="NCBI Taxonomy" id="390896"/>
    <lineage>
        <taxon>Eukaryota</taxon>
        <taxon>Fungi</taxon>
        <taxon>Dikarya</taxon>
        <taxon>Ascomycota</taxon>
        <taxon>Pezizomycotina</taxon>
        <taxon>Dothideomycetes</taxon>
        <taxon>Pleosporomycetidae</taxon>
        <taxon>Pleosporales</taxon>
        <taxon>Massarineae</taxon>
        <taxon>Trematosphaeriaceae</taxon>
        <taxon>Trematosphaeria</taxon>
    </lineage>
</organism>
<feature type="coiled-coil region" evidence="1">
    <location>
        <begin position="57"/>
        <end position="107"/>
    </location>
</feature>
<reference evidence="2" key="1">
    <citation type="journal article" date="2020" name="Stud. Mycol.">
        <title>101 Dothideomycetes genomes: a test case for predicting lifestyles and emergence of pathogens.</title>
        <authorList>
            <person name="Haridas S."/>
            <person name="Albert R."/>
            <person name="Binder M."/>
            <person name="Bloem J."/>
            <person name="Labutti K."/>
            <person name="Salamov A."/>
            <person name="Andreopoulos B."/>
            <person name="Baker S."/>
            <person name="Barry K."/>
            <person name="Bills G."/>
            <person name="Bluhm B."/>
            <person name="Cannon C."/>
            <person name="Castanera R."/>
            <person name="Culley D."/>
            <person name="Daum C."/>
            <person name="Ezra D."/>
            <person name="Gonzalez J."/>
            <person name="Henrissat B."/>
            <person name="Kuo A."/>
            <person name="Liang C."/>
            <person name="Lipzen A."/>
            <person name="Lutzoni F."/>
            <person name="Magnuson J."/>
            <person name="Mondo S."/>
            <person name="Nolan M."/>
            <person name="Ohm R."/>
            <person name="Pangilinan J."/>
            <person name="Park H.-J."/>
            <person name="Ramirez L."/>
            <person name="Alfaro M."/>
            <person name="Sun H."/>
            <person name="Tritt A."/>
            <person name="Yoshinaga Y."/>
            <person name="Zwiers L.-H."/>
            <person name="Turgeon B."/>
            <person name="Goodwin S."/>
            <person name="Spatafora J."/>
            <person name="Crous P."/>
            <person name="Grigoriev I."/>
        </authorList>
    </citation>
    <scope>NUCLEOTIDE SEQUENCE</scope>
    <source>
        <strain evidence="2">CBS 122368</strain>
    </source>
</reference>
<dbReference type="Proteomes" id="UP000800094">
    <property type="component" value="Unassembled WGS sequence"/>
</dbReference>
<evidence type="ECO:0000313" key="3">
    <source>
        <dbReference type="Proteomes" id="UP000800094"/>
    </source>
</evidence>
<evidence type="ECO:0000256" key="1">
    <source>
        <dbReference type="SAM" id="Coils"/>
    </source>
</evidence>
<name>A0A6A6HWN9_9PLEO</name>
<dbReference type="AlphaFoldDB" id="A0A6A6HWN9"/>
<protein>
    <submittedName>
        <fullName evidence="2">Uncharacterized protein</fullName>
    </submittedName>
</protein>
<dbReference type="EMBL" id="ML987207">
    <property type="protein sequence ID" value="KAF2242624.1"/>
    <property type="molecule type" value="Genomic_DNA"/>
</dbReference>
<dbReference type="RefSeq" id="XP_033677628.1">
    <property type="nucleotide sequence ID" value="XM_033834050.1"/>
</dbReference>
<gene>
    <name evidence="2" type="ORF">BU26DRAFT_570694</name>
</gene>
<evidence type="ECO:0000313" key="2">
    <source>
        <dbReference type="EMBL" id="KAF2242624.1"/>
    </source>
</evidence>
<keyword evidence="3" id="KW-1185">Reference proteome</keyword>
<accession>A0A6A6HWN9</accession>
<keyword evidence="1" id="KW-0175">Coiled coil</keyword>
<sequence length="110" mass="12279">MPDSISIFLIPALSGVPPTAPEILWVMRANAALRTLLGRLEATRPARANQLLGGHALADLRASIDRTLRTVEVALEELGRYRHRRPHLTEEQELRQVKAVVENLRADWAA</sequence>
<proteinExistence type="predicted"/>